<reference evidence="5 6" key="1">
    <citation type="submission" date="2018-01" db="EMBL/GenBank/DDBJ databases">
        <title>Denitrification phenotypes of diverse strains of Pseudomonas stutzeri.</title>
        <authorList>
            <person name="Milligan D.A."/>
            <person name="Bergaust L."/>
            <person name="Bakken L.R."/>
            <person name="Frostegard A."/>
        </authorList>
    </citation>
    <scope>NUCLEOTIDE SEQUENCE [LARGE SCALE GENOMIC DNA]</scope>
    <source>
        <strain evidence="5 6">DSM 50238</strain>
    </source>
</reference>
<evidence type="ECO:0000256" key="2">
    <source>
        <dbReference type="ARBA" id="ARBA00022630"/>
    </source>
</evidence>
<proteinExistence type="inferred from homology"/>
<dbReference type="EMBL" id="POUK01000003">
    <property type="protein sequence ID" value="PNF76442.1"/>
    <property type="molecule type" value="Genomic_DNA"/>
</dbReference>
<comment type="similarity">
    <text evidence="1">Belongs to the FAD-binding oxidoreductase/transferase type 4 family.</text>
</comment>
<dbReference type="PROSITE" id="PS51387">
    <property type="entry name" value="FAD_PCMH"/>
    <property type="match status" value="1"/>
</dbReference>
<dbReference type="Proteomes" id="UP000235881">
    <property type="component" value="Unassembled WGS sequence"/>
</dbReference>
<organism evidence="5 6">
    <name type="scientific">Stutzerimonas degradans</name>
    <dbReference type="NCBI Taxonomy" id="2968968"/>
    <lineage>
        <taxon>Bacteria</taxon>
        <taxon>Pseudomonadati</taxon>
        <taxon>Pseudomonadota</taxon>
        <taxon>Gammaproteobacteria</taxon>
        <taxon>Pseudomonadales</taxon>
        <taxon>Pseudomonadaceae</taxon>
        <taxon>Stutzerimonas</taxon>
    </lineage>
</organism>
<dbReference type="Gene3D" id="3.30.465.10">
    <property type="match status" value="1"/>
</dbReference>
<dbReference type="SUPFAM" id="SSF56176">
    <property type="entry name" value="FAD-binding/transporter-associated domain-like"/>
    <property type="match status" value="1"/>
</dbReference>
<accession>A0A8E2QCS6</accession>
<dbReference type="GO" id="GO:1903457">
    <property type="term" value="P:lactate catabolic process"/>
    <property type="evidence" value="ECO:0007669"/>
    <property type="project" value="TreeGrafter"/>
</dbReference>
<dbReference type="GO" id="GO:0071949">
    <property type="term" value="F:FAD binding"/>
    <property type="evidence" value="ECO:0007669"/>
    <property type="project" value="InterPro"/>
</dbReference>
<evidence type="ECO:0000256" key="1">
    <source>
        <dbReference type="ARBA" id="ARBA00008000"/>
    </source>
</evidence>
<gene>
    <name evidence="5" type="ORF">CXK95_08460</name>
</gene>
<evidence type="ECO:0000313" key="5">
    <source>
        <dbReference type="EMBL" id="PNF76442.1"/>
    </source>
</evidence>
<dbReference type="InterPro" id="IPR016169">
    <property type="entry name" value="FAD-bd_PCMH_sub2"/>
</dbReference>
<sequence length="539" mass="58948">MRARTSARTRNWIMLDSHHLHDLREILGQDALLADEPSRQYFSTDLSFQPEAIAGAVLQPTTVEALAQAVAYCHEQNIALVPRGGGMSYTRGYVPTRARSVIVDLRGLDRILEINEQDMYVRVQTGCTWSELYEALKAKGLRTPYYGPLSGMYATVGGALSQNSLFHGSGIHHTAAESCLGLKVILADGQVVQTGSSAHLHSNGFYRHFGPDLTGLFTADTGAFGLKVEACLRLIKMPAETLCASYGFETLQAMLQAQTAIAREGIASECYGFDPFYNAGFEDKGFTLGEGLSVLADVTTSSKSLLSGLKNAVKIATQGRKLLSKVNYSLHIAVDGPTPEAVASMLLIAETIVGENGGAPIGNAIPLAFRSQPFGGVRTILLGSRGEVWIPVHGFFPLSRAVDAALTTERFFAENAELMQRHNIKYSYLTCFSGAEFVIEPSLYWFDELGQFRLDLIEPSYRKDWGAIPADPATREVALGLRERLRELYFELGACHLQLGKYYPFQRSIGNTGTRQLLEQMKRTVDAKGLMNPGALGLE</sequence>
<feature type="domain" description="FAD-binding PCMH-type" evidence="4">
    <location>
        <begin position="48"/>
        <end position="237"/>
    </location>
</feature>
<name>A0A8E2QCS6_9GAMM</name>
<dbReference type="InterPro" id="IPR016166">
    <property type="entry name" value="FAD-bd_PCMH"/>
</dbReference>
<dbReference type="InterPro" id="IPR016164">
    <property type="entry name" value="FAD-linked_Oxase-like_C"/>
</dbReference>
<keyword evidence="2" id="KW-0285">Flavoprotein</keyword>
<comment type="caution">
    <text evidence="5">The sequence shown here is derived from an EMBL/GenBank/DDBJ whole genome shotgun (WGS) entry which is preliminary data.</text>
</comment>
<evidence type="ECO:0000259" key="4">
    <source>
        <dbReference type="PROSITE" id="PS51387"/>
    </source>
</evidence>
<dbReference type="InterPro" id="IPR036318">
    <property type="entry name" value="FAD-bd_PCMH-like_sf"/>
</dbReference>
<keyword evidence="6" id="KW-1185">Reference proteome</keyword>
<dbReference type="AlphaFoldDB" id="A0A8E2QCS6"/>
<dbReference type="Pfam" id="PF01565">
    <property type="entry name" value="FAD_binding_4"/>
    <property type="match status" value="1"/>
</dbReference>
<dbReference type="PANTHER" id="PTHR11748">
    <property type="entry name" value="D-LACTATE DEHYDROGENASE"/>
    <property type="match status" value="1"/>
</dbReference>
<keyword evidence="3" id="KW-0274">FAD</keyword>
<dbReference type="InterPro" id="IPR006094">
    <property type="entry name" value="Oxid_FAD_bind_N"/>
</dbReference>
<evidence type="ECO:0000313" key="6">
    <source>
        <dbReference type="Proteomes" id="UP000235881"/>
    </source>
</evidence>
<dbReference type="PANTHER" id="PTHR11748:SF111">
    <property type="entry name" value="D-LACTATE DEHYDROGENASE, MITOCHONDRIAL-RELATED"/>
    <property type="match status" value="1"/>
</dbReference>
<evidence type="ECO:0000256" key="3">
    <source>
        <dbReference type="ARBA" id="ARBA00022827"/>
    </source>
</evidence>
<dbReference type="GO" id="GO:0004458">
    <property type="term" value="F:D-lactate dehydrogenase (cytochrome) activity"/>
    <property type="evidence" value="ECO:0007669"/>
    <property type="project" value="TreeGrafter"/>
</dbReference>
<dbReference type="GO" id="GO:0008720">
    <property type="term" value="F:D-lactate dehydrogenase (NAD+) activity"/>
    <property type="evidence" value="ECO:0007669"/>
    <property type="project" value="TreeGrafter"/>
</dbReference>
<protein>
    <submittedName>
        <fullName evidence="5">FAD-binding oxidoreductase</fullName>
    </submittedName>
</protein>
<dbReference type="SUPFAM" id="SSF55103">
    <property type="entry name" value="FAD-linked oxidases, C-terminal domain"/>
    <property type="match status" value="1"/>
</dbReference>